<keyword evidence="3" id="KW-1185">Reference proteome</keyword>
<dbReference type="EnsemblMetazoa" id="Aqu2.1.19695_001">
    <property type="protein sequence ID" value="Aqu2.1.19695_001"/>
    <property type="gene ID" value="Aqu2.1.19695"/>
</dbReference>
<name>A0A1X7TW66_AMPQE</name>
<feature type="chain" id="PRO_5012123642" description="Ig-like domain-containing protein" evidence="1">
    <location>
        <begin position="20"/>
        <end position="364"/>
    </location>
</feature>
<gene>
    <name evidence="2" type="primary">109585624</name>
</gene>
<reference evidence="2" key="2">
    <citation type="submission" date="2017-05" db="UniProtKB">
        <authorList>
            <consortium name="EnsemblMetazoa"/>
        </authorList>
    </citation>
    <scope>IDENTIFICATION</scope>
</reference>
<sequence length="364" mass="38819">MKLLSSLSFAYCFLSLVSSQSTVTLSPPNGTVSVCQGKVETITCNVTYSPDQMLLWAYSGGPGGGAVNFGSGNTDPQQLPPFNFTLQCQNNVTLISTGVVNVSTLINGSTLECRNTLSIDDSSIRKHINFSVKHSVPISYLHVNAVSSDTLLIIWTGADCIQSYDVFINGANVNTTSGMSLLYNTGGAIGSIDVLVNSVDYYGSAVGNLSTQYQFNKYNFEVEAIISNNMSLVIIIKDKYINQQPAPLSCELTVTNLTQPSMDCLSKRLFVFTNVTEGDVYNYTVTITNVIGSTVKNGSIVLEQTCPPSAQSCCSAFPISHQSCSVSNTESSTPSPTMESCGSNCVLPWIVGVIVGTVVVSLLI</sequence>
<dbReference type="InParanoid" id="A0A1X7TW66"/>
<accession>A0A1X7TW66</accession>
<evidence type="ECO:0000313" key="2">
    <source>
        <dbReference type="EnsemblMetazoa" id="Aqu2.1.19695_001"/>
    </source>
</evidence>
<reference evidence="3" key="1">
    <citation type="journal article" date="2010" name="Nature">
        <title>The Amphimedon queenslandica genome and the evolution of animal complexity.</title>
        <authorList>
            <person name="Srivastava M."/>
            <person name="Simakov O."/>
            <person name="Chapman J."/>
            <person name="Fahey B."/>
            <person name="Gauthier M.E."/>
            <person name="Mitros T."/>
            <person name="Richards G.S."/>
            <person name="Conaco C."/>
            <person name="Dacre M."/>
            <person name="Hellsten U."/>
            <person name="Larroux C."/>
            <person name="Putnam N.H."/>
            <person name="Stanke M."/>
            <person name="Adamska M."/>
            <person name="Darling A."/>
            <person name="Degnan S.M."/>
            <person name="Oakley T.H."/>
            <person name="Plachetzki D.C."/>
            <person name="Zhai Y."/>
            <person name="Adamski M."/>
            <person name="Calcino A."/>
            <person name="Cummins S.F."/>
            <person name="Goodstein D.M."/>
            <person name="Harris C."/>
            <person name="Jackson D.J."/>
            <person name="Leys S.P."/>
            <person name="Shu S."/>
            <person name="Woodcroft B.J."/>
            <person name="Vervoort M."/>
            <person name="Kosik K.S."/>
            <person name="Manning G."/>
            <person name="Degnan B.M."/>
            <person name="Rokhsar D.S."/>
        </authorList>
    </citation>
    <scope>NUCLEOTIDE SEQUENCE [LARGE SCALE GENOMIC DNA]</scope>
</reference>
<protein>
    <recommendedName>
        <fullName evidence="4">Ig-like domain-containing protein</fullName>
    </recommendedName>
</protein>
<organism evidence="2">
    <name type="scientific">Amphimedon queenslandica</name>
    <name type="common">Sponge</name>
    <dbReference type="NCBI Taxonomy" id="400682"/>
    <lineage>
        <taxon>Eukaryota</taxon>
        <taxon>Metazoa</taxon>
        <taxon>Porifera</taxon>
        <taxon>Demospongiae</taxon>
        <taxon>Heteroscleromorpha</taxon>
        <taxon>Haplosclerida</taxon>
        <taxon>Niphatidae</taxon>
        <taxon>Amphimedon</taxon>
    </lineage>
</organism>
<dbReference type="EnsemblMetazoa" id="XM_020001759.1">
    <property type="protein sequence ID" value="XP_019857318.1"/>
    <property type="gene ID" value="LOC109585624"/>
</dbReference>
<evidence type="ECO:0000256" key="1">
    <source>
        <dbReference type="SAM" id="SignalP"/>
    </source>
</evidence>
<feature type="signal peptide" evidence="1">
    <location>
        <begin position="1"/>
        <end position="19"/>
    </location>
</feature>
<dbReference type="AlphaFoldDB" id="A0A1X7TW66"/>
<proteinExistence type="predicted"/>
<evidence type="ECO:0008006" key="4">
    <source>
        <dbReference type="Google" id="ProtNLM"/>
    </source>
</evidence>
<evidence type="ECO:0000313" key="3">
    <source>
        <dbReference type="Proteomes" id="UP000007879"/>
    </source>
</evidence>
<dbReference type="KEGG" id="aqu:109585624"/>
<keyword evidence="1" id="KW-0732">Signal</keyword>
<dbReference type="Proteomes" id="UP000007879">
    <property type="component" value="Unassembled WGS sequence"/>
</dbReference>